<dbReference type="Gene3D" id="3.30.310.50">
    <property type="entry name" value="Alpha-D-phosphohexomutase, C-terminal domain"/>
    <property type="match status" value="1"/>
</dbReference>
<feature type="domain" description="Phosphoacetylglucosamine mutase AMG1" evidence="2">
    <location>
        <begin position="69"/>
        <end position="136"/>
    </location>
</feature>
<dbReference type="SUPFAM" id="SSF55957">
    <property type="entry name" value="Phosphoglucomutase, C-terminal domain"/>
    <property type="match status" value="1"/>
</dbReference>
<evidence type="ECO:0000313" key="4">
    <source>
        <dbReference type="Proteomes" id="UP000828251"/>
    </source>
</evidence>
<dbReference type="Proteomes" id="UP000828251">
    <property type="component" value="Unassembled WGS sequence"/>
</dbReference>
<feature type="domain" description="Phosphoacetylglucosamine mutase AMG1" evidence="2">
    <location>
        <begin position="145"/>
        <end position="185"/>
    </location>
</feature>
<evidence type="ECO:0008006" key="5">
    <source>
        <dbReference type="Google" id="ProtNLM"/>
    </source>
</evidence>
<dbReference type="OrthoDB" id="1928at2759"/>
<keyword evidence="4" id="KW-1185">Reference proteome</keyword>
<dbReference type="GO" id="GO:0006048">
    <property type="term" value="P:UDP-N-acetylglucosamine biosynthetic process"/>
    <property type="evidence" value="ECO:0007669"/>
    <property type="project" value="TreeGrafter"/>
</dbReference>
<protein>
    <recommendedName>
        <fullName evidence="5">Alpha-D-phosphohexomutase C-terminal domain-containing protein</fullName>
    </recommendedName>
</protein>
<dbReference type="Pfam" id="PF00408">
    <property type="entry name" value="PGM_PMM_IV"/>
    <property type="match status" value="1"/>
</dbReference>
<dbReference type="FunFam" id="3.30.310.50:FF:000003">
    <property type="entry name" value="Phosphoacetylglucosamine mutase"/>
    <property type="match status" value="1"/>
</dbReference>
<dbReference type="AlphaFoldDB" id="A0A9D3WBT9"/>
<name>A0A9D3WBT9_9ROSI</name>
<evidence type="ECO:0000259" key="2">
    <source>
        <dbReference type="Pfam" id="PF21404"/>
    </source>
</evidence>
<dbReference type="InterPro" id="IPR049022">
    <property type="entry name" value="AMG1_III"/>
</dbReference>
<organism evidence="3 4">
    <name type="scientific">Gossypium stocksii</name>
    <dbReference type="NCBI Taxonomy" id="47602"/>
    <lineage>
        <taxon>Eukaryota</taxon>
        <taxon>Viridiplantae</taxon>
        <taxon>Streptophyta</taxon>
        <taxon>Embryophyta</taxon>
        <taxon>Tracheophyta</taxon>
        <taxon>Spermatophyta</taxon>
        <taxon>Magnoliopsida</taxon>
        <taxon>eudicotyledons</taxon>
        <taxon>Gunneridae</taxon>
        <taxon>Pentapetalae</taxon>
        <taxon>rosids</taxon>
        <taxon>malvids</taxon>
        <taxon>Malvales</taxon>
        <taxon>Malvaceae</taxon>
        <taxon>Malvoideae</taxon>
        <taxon>Gossypium</taxon>
    </lineage>
</organism>
<dbReference type="EMBL" id="JAIQCV010000002">
    <property type="protein sequence ID" value="KAH1120808.1"/>
    <property type="molecule type" value="Genomic_DNA"/>
</dbReference>
<sequence length="301" mass="32964">MGQQGSGRRHPSLNQQFTELGYWLLQDWCYPLVFNDGVGADYVQKEKVVPRGIGSNDVGLSSRKFDLVDGDKILSLFALFIKEQPSILAKDGNEKPNNNSQARLGVVQTAYANGASADYLKQLGLEAIFTPTGARNNELGLACEGSEQQKAALRLLSVSKLINQAVGDALSCLLLVGAILQQKGWSIHSWNELYQDLPIVDRTAVATTNAETVAIRPPGIQEAIDAETDKILPLILSQCMFWCLYSAYLKYPKGRCFIRPSGTEDVIRVYPEASTQEAADSLANSVAKIVDCFLRFGTSQQ</sequence>
<dbReference type="PANTHER" id="PTHR45955">
    <property type="entry name" value="PHOSPHOACETYLGLUCOSAMINE MUTASE"/>
    <property type="match status" value="1"/>
</dbReference>
<dbReference type="InterPro" id="IPR005843">
    <property type="entry name" value="A-D-PHexomutase_C"/>
</dbReference>
<proteinExistence type="predicted"/>
<feature type="domain" description="Alpha-D-phosphohexomutase C-terminal" evidence="1">
    <location>
        <begin position="251"/>
        <end position="288"/>
    </location>
</feature>
<evidence type="ECO:0000313" key="3">
    <source>
        <dbReference type="EMBL" id="KAH1120808.1"/>
    </source>
</evidence>
<dbReference type="InterPro" id="IPR036900">
    <property type="entry name" value="A-D-PHexomutase_C_sf"/>
</dbReference>
<dbReference type="Pfam" id="PF21404">
    <property type="entry name" value="AMG1_III"/>
    <property type="match status" value="2"/>
</dbReference>
<dbReference type="PANTHER" id="PTHR45955:SF1">
    <property type="entry name" value="PHOSPHOACETYLGLUCOSAMINE MUTASE"/>
    <property type="match status" value="1"/>
</dbReference>
<dbReference type="GO" id="GO:0004610">
    <property type="term" value="F:phosphoacetylglucosamine mutase activity"/>
    <property type="evidence" value="ECO:0007669"/>
    <property type="project" value="TreeGrafter"/>
</dbReference>
<accession>A0A9D3WBT9</accession>
<reference evidence="3 4" key="1">
    <citation type="journal article" date="2021" name="Plant Biotechnol. J.">
        <title>Multi-omics assisted identification of the key and species-specific regulatory components of drought-tolerant mechanisms in Gossypium stocksii.</title>
        <authorList>
            <person name="Yu D."/>
            <person name="Ke L."/>
            <person name="Zhang D."/>
            <person name="Wu Y."/>
            <person name="Sun Y."/>
            <person name="Mei J."/>
            <person name="Sun J."/>
            <person name="Sun Y."/>
        </authorList>
    </citation>
    <scope>NUCLEOTIDE SEQUENCE [LARGE SCALE GENOMIC DNA]</scope>
    <source>
        <strain evidence="4">cv. E1</strain>
        <tissue evidence="3">Leaf</tissue>
    </source>
</reference>
<comment type="caution">
    <text evidence="3">The sequence shown here is derived from an EMBL/GenBank/DDBJ whole genome shotgun (WGS) entry which is preliminary data.</text>
</comment>
<gene>
    <name evidence="3" type="ORF">J1N35_003968</name>
</gene>
<evidence type="ECO:0000259" key="1">
    <source>
        <dbReference type="Pfam" id="PF00408"/>
    </source>
</evidence>